<dbReference type="OrthoDB" id="9812818at2"/>
<name>A0A1G8W2E8_9LACT</name>
<dbReference type="Pfam" id="PF06335">
    <property type="entry name" value="DUF1054"/>
    <property type="match status" value="1"/>
</dbReference>
<dbReference type="STRING" id="426701.SAMN04488098_10036"/>
<sequence length="212" mass="24520">MENYFEPEHFSIFSVDGLDERMALIREQIQPVFQSFGDEFKAYVNTQTAFDGGFHIAQHRRRTANAPESTWSALGGNARGYKKYPHIQLGINSDHIFLFLSLIDNPVHEKAMGQHLLENLVLFDHLSEEYVISPDHTKPDLEKADDETIEKTLKRLLKVKKGEFMIGKIMREDSIELSDKDAQFDFYKKTLDDLMPIYSGLIDVHQKNEDLI</sequence>
<evidence type="ECO:0000313" key="2">
    <source>
        <dbReference type="Proteomes" id="UP000199433"/>
    </source>
</evidence>
<dbReference type="PIRSF" id="PIRSF021332">
    <property type="entry name" value="DUF1054"/>
    <property type="match status" value="1"/>
</dbReference>
<accession>A0A1G8W2E8</accession>
<dbReference type="Gene3D" id="3.30.930.20">
    <property type="entry name" value="Protein of unknown function DUF1054"/>
    <property type="match status" value="1"/>
</dbReference>
<reference evidence="2" key="1">
    <citation type="submission" date="2016-10" db="EMBL/GenBank/DDBJ databases">
        <authorList>
            <person name="Varghese N."/>
            <person name="Submissions S."/>
        </authorList>
    </citation>
    <scope>NUCLEOTIDE SEQUENCE [LARGE SCALE GENOMIC DNA]</scope>
    <source>
        <strain evidence="2">DSM 19181</strain>
    </source>
</reference>
<organism evidence="1 2">
    <name type="scientific">Alkalibacterium thalassium</name>
    <dbReference type="NCBI Taxonomy" id="426701"/>
    <lineage>
        <taxon>Bacteria</taxon>
        <taxon>Bacillati</taxon>
        <taxon>Bacillota</taxon>
        <taxon>Bacilli</taxon>
        <taxon>Lactobacillales</taxon>
        <taxon>Carnobacteriaceae</taxon>
        <taxon>Alkalibacterium</taxon>
    </lineage>
</organism>
<dbReference type="InterPro" id="IPR053707">
    <property type="entry name" value="UPF0637_domain_sf"/>
</dbReference>
<evidence type="ECO:0000313" key="1">
    <source>
        <dbReference type="EMBL" id="SDJ72488.1"/>
    </source>
</evidence>
<keyword evidence="2" id="KW-1185">Reference proteome</keyword>
<dbReference type="Proteomes" id="UP000199433">
    <property type="component" value="Unassembled WGS sequence"/>
</dbReference>
<gene>
    <name evidence="1" type="ORF">SAMN04488098_10036</name>
</gene>
<dbReference type="EMBL" id="FNFK01000003">
    <property type="protein sequence ID" value="SDJ72488.1"/>
    <property type="molecule type" value="Genomic_DNA"/>
</dbReference>
<dbReference type="SUPFAM" id="SSF142913">
    <property type="entry name" value="YktB/PF0168-like"/>
    <property type="match status" value="1"/>
</dbReference>
<dbReference type="AlphaFoldDB" id="A0A1G8W2E8"/>
<dbReference type="InterPro" id="IPR009403">
    <property type="entry name" value="UPF0637"/>
</dbReference>
<protein>
    <submittedName>
        <fullName evidence="1">Uncharacterized protein YktB, UPF0637 family</fullName>
    </submittedName>
</protein>
<dbReference type="RefSeq" id="WP_091264536.1">
    <property type="nucleotide sequence ID" value="NZ_FNFK01000003.1"/>
</dbReference>
<proteinExistence type="predicted"/>